<proteinExistence type="predicted"/>
<dbReference type="CDD" id="cd06467">
    <property type="entry name" value="p23_NUDC_like"/>
    <property type="match status" value="1"/>
</dbReference>
<dbReference type="GO" id="GO:0005737">
    <property type="term" value="C:cytoplasm"/>
    <property type="evidence" value="ECO:0007669"/>
    <property type="project" value="UniProtKB-SubCell"/>
</dbReference>
<dbReference type="GO" id="GO:0005634">
    <property type="term" value="C:nucleus"/>
    <property type="evidence" value="ECO:0007669"/>
    <property type="project" value="UniProtKB-SubCell"/>
</dbReference>
<keyword evidence="4" id="KW-0963">Cytoplasm</keyword>
<dbReference type="RefSeq" id="XP_031026211.1">
    <property type="nucleotide sequence ID" value="XM_031167838.1"/>
</dbReference>
<gene>
    <name evidence="7" type="ORF">SmJEL517_g01910</name>
</gene>
<dbReference type="Pfam" id="PF04969">
    <property type="entry name" value="CS"/>
    <property type="match status" value="1"/>
</dbReference>
<dbReference type="OrthoDB" id="428655at2759"/>
<comment type="caution">
    <text evidence="7">The sequence shown here is derived from an EMBL/GenBank/DDBJ whole genome shotgun (WGS) entry which is preliminary data.</text>
</comment>
<dbReference type="InterPro" id="IPR037895">
    <property type="entry name" value="NUDCD1"/>
</dbReference>
<evidence type="ECO:0000256" key="4">
    <source>
        <dbReference type="ARBA" id="ARBA00022490"/>
    </source>
</evidence>
<evidence type="ECO:0000256" key="5">
    <source>
        <dbReference type="ARBA" id="ARBA00023242"/>
    </source>
</evidence>
<dbReference type="PROSITE" id="PS51203">
    <property type="entry name" value="CS"/>
    <property type="match status" value="1"/>
</dbReference>
<name>A0A507C9D3_9FUNG</name>
<evidence type="ECO:0000259" key="6">
    <source>
        <dbReference type="PROSITE" id="PS51203"/>
    </source>
</evidence>
<organism evidence="7 8">
    <name type="scientific">Synchytrium microbalum</name>
    <dbReference type="NCBI Taxonomy" id="1806994"/>
    <lineage>
        <taxon>Eukaryota</taxon>
        <taxon>Fungi</taxon>
        <taxon>Fungi incertae sedis</taxon>
        <taxon>Chytridiomycota</taxon>
        <taxon>Chytridiomycota incertae sedis</taxon>
        <taxon>Chytridiomycetes</taxon>
        <taxon>Synchytriales</taxon>
        <taxon>Synchytriaceae</taxon>
        <taxon>Synchytrium</taxon>
    </lineage>
</organism>
<evidence type="ECO:0000256" key="2">
    <source>
        <dbReference type="ARBA" id="ARBA00004496"/>
    </source>
</evidence>
<evidence type="ECO:0000256" key="3">
    <source>
        <dbReference type="ARBA" id="ARBA00018915"/>
    </source>
</evidence>
<dbReference type="EMBL" id="QEAO01000007">
    <property type="protein sequence ID" value="TPX35779.1"/>
    <property type="molecule type" value="Genomic_DNA"/>
</dbReference>
<dbReference type="Gene3D" id="2.60.40.790">
    <property type="match status" value="1"/>
</dbReference>
<dbReference type="AlphaFoldDB" id="A0A507C9D3"/>
<keyword evidence="5" id="KW-0539">Nucleus</keyword>
<evidence type="ECO:0000256" key="1">
    <source>
        <dbReference type="ARBA" id="ARBA00004123"/>
    </source>
</evidence>
<protein>
    <recommendedName>
        <fullName evidence="3">NudC domain-containing protein 1</fullName>
    </recommendedName>
</protein>
<dbReference type="GeneID" id="42003135"/>
<dbReference type="InterPro" id="IPR007052">
    <property type="entry name" value="CS_dom"/>
</dbReference>
<dbReference type="PANTHER" id="PTHR21664:SF1">
    <property type="entry name" value="NUDC DOMAIN-CONTAINING PROTEIN 1"/>
    <property type="match status" value="1"/>
</dbReference>
<dbReference type="SUPFAM" id="SSF49764">
    <property type="entry name" value="HSP20-like chaperones"/>
    <property type="match status" value="1"/>
</dbReference>
<evidence type="ECO:0000313" key="8">
    <source>
        <dbReference type="Proteomes" id="UP000319731"/>
    </source>
</evidence>
<feature type="domain" description="CS" evidence="6">
    <location>
        <begin position="315"/>
        <end position="408"/>
    </location>
</feature>
<keyword evidence="8" id="KW-1185">Reference proteome</keyword>
<dbReference type="InterPro" id="IPR008978">
    <property type="entry name" value="HSP20-like_chaperone"/>
</dbReference>
<reference evidence="7 8" key="1">
    <citation type="journal article" date="2019" name="Sci. Rep.">
        <title>Comparative genomics of chytrid fungi reveal insights into the obligate biotrophic and pathogenic lifestyle of Synchytrium endobioticum.</title>
        <authorList>
            <person name="van de Vossenberg B.T.L.H."/>
            <person name="Warris S."/>
            <person name="Nguyen H.D.T."/>
            <person name="van Gent-Pelzer M.P.E."/>
            <person name="Joly D.L."/>
            <person name="van de Geest H.C."/>
            <person name="Bonants P.J.M."/>
            <person name="Smith D.S."/>
            <person name="Levesque C.A."/>
            <person name="van der Lee T.A.J."/>
        </authorList>
    </citation>
    <scope>NUCLEOTIDE SEQUENCE [LARGE SCALE GENOMIC DNA]</scope>
    <source>
        <strain evidence="7 8">JEL517</strain>
    </source>
</reference>
<dbReference type="STRING" id="1806994.A0A507C9D3"/>
<sequence length="608" mass="67485">MPSFVPATKLVTLEPVAELLNPEYLSKCEMFGFLQSFIELTHLPYKPLRSFQSYVLNTSGISNLTRHPLPMDYGLDKVPSTGQALKRLQFRARFNHLFTHPTGNGVFYMDESYSLQHGVIDENGATLHKLYQLLVPSTPKDQLEYPSVAFASASDLIVCNGANQILWLRLDSAPGVASLISAIPWTGKSPPIIMAARTSASPLKGQHEHLVVVLMTIEDTVREPAKATSSKDRLQDGKPRPLFTLSLVDVRIEGGQSICKTVMNVQSDAPPYFVYLEDGGDAFTVASEIPFSVVSESKTVKKQIAEQPQPLVIAKAPTKYEWTQTGDELVVTITLPNPIPASQIACNFTPSRVTISSKHPNAHVILNKPFFDTILPSESIWTLESSTCITLNIAKSGTFTGSRWPQLFKGTEDDGVPESLDPSQREEMLARLDQFTTETEMETLPPQTPYANQFDAPEPEDFETSRVSIVRFGRDGQCVTHKCESIGYEWMSCSEKTVLLKRDVDGLVFDMSNTSYLHVALFPALAYVAASKRLKRFIVYPDDCRFISVVESRRQVYIYHKTDGQKGDQNVIDVSLGAEEKEIIGATVIGNRIVLLTTSELILITLNV</sequence>
<accession>A0A507C9D3</accession>
<dbReference type="Proteomes" id="UP000319731">
    <property type="component" value="Unassembled WGS sequence"/>
</dbReference>
<dbReference type="PANTHER" id="PTHR21664">
    <property type="entry name" value="CHRONIC MYELOGENOUS LEUKEMIA TUMOR ANTIGEN 66"/>
    <property type="match status" value="1"/>
</dbReference>
<evidence type="ECO:0000313" key="7">
    <source>
        <dbReference type="EMBL" id="TPX35779.1"/>
    </source>
</evidence>
<comment type="subcellular location">
    <subcellularLocation>
        <location evidence="2">Cytoplasm</location>
    </subcellularLocation>
    <subcellularLocation>
        <location evidence="1">Nucleus</location>
    </subcellularLocation>
</comment>